<proteinExistence type="predicted"/>
<name>A0A6N9HHY9_9BURK</name>
<protein>
    <recommendedName>
        <fullName evidence="1">MEDS domain-containing protein</fullName>
    </recommendedName>
</protein>
<dbReference type="Proteomes" id="UP000448575">
    <property type="component" value="Unassembled WGS sequence"/>
</dbReference>
<dbReference type="InterPro" id="IPR025847">
    <property type="entry name" value="MEDS_domain"/>
</dbReference>
<gene>
    <name evidence="2" type="ORF">GTP41_09965</name>
</gene>
<dbReference type="Pfam" id="PF14417">
    <property type="entry name" value="MEDS"/>
    <property type="match status" value="1"/>
</dbReference>
<dbReference type="RefSeq" id="WP_161025430.1">
    <property type="nucleotide sequence ID" value="NZ_WWCJ01000006.1"/>
</dbReference>
<reference evidence="2 3" key="1">
    <citation type="submission" date="2019-12" db="EMBL/GenBank/DDBJ databases">
        <title>Novel species isolated from a subtropical stream in China.</title>
        <authorList>
            <person name="Lu H."/>
        </authorList>
    </citation>
    <scope>NUCLEOTIDE SEQUENCE [LARGE SCALE GENOMIC DNA]</scope>
    <source>
        <strain evidence="2 3">DS3</strain>
    </source>
</reference>
<comment type="caution">
    <text evidence="2">The sequence shown here is derived from an EMBL/GenBank/DDBJ whole genome shotgun (WGS) entry which is preliminary data.</text>
</comment>
<evidence type="ECO:0000313" key="2">
    <source>
        <dbReference type="EMBL" id="MYN02425.1"/>
    </source>
</evidence>
<evidence type="ECO:0000313" key="3">
    <source>
        <dbReference type="Proteomes" id="UP000448575"/>
    </source>
</evidence>
<organism evidence="2 3">
    <name type="scientific">Pseudoduganella guangdongensis</name>
    <dbReference type="NCBI Taxonomy" id="2692179"/>
    <lineage>
        <taxon>Bacteria</taxon>
        <taxon>Pseudomonadati</taxon>
        <taxon>Pseudomonadota</taxon>
        <taxon>Betaproteobacteria</taxon>
        <taxon>Burkholderiales</taxon>
        <taxon>Oxalobacteraceae</taxon>
        <taxon>Telluria group</taxon>
        <taxon>Pseudoduganella</taxon>
    </lineage>
</organism>
<feature type="domain" description="MEDS" evidence="1">
    <location>
        <begin position="20"/>
        <end position="184"/>
    </location>
</feature>
<evidence type="ECO:0000259" key="1">
    <source>
        <dbReference type="Pfam" id="PF14417"/>
    </source>
</evidence>
<dbReference type="EMBL" id="WWCJ01000006">
    <property type="protein sequence ID" value="MYN02425.1"/>
    <property type="molecule type" value="Genomic_DNA"/>
</dbReference>
<accession>A0A6N9HHY9</accession>
<keyword evidence="3" id="KW-1185">Reference proteome</keyword>
<dbReference type="AlphaFoldDB" id="A0A6N9HHY9"/>
<sequence length="191" mass="21573">MEATRREAIDEFWQHTSHCDHSVQVYEDEEDFLDTLEAFVMAGFRGNEAVIVIATPAHRAALAQRLEGKGIDVAQASLRGQYIVRDARATLARFMFDGWPAEARFNDTIAELMGKARENHATVRAFGEMVALLWDDGLQRATMRLEHLWTQLCQRESFPLFCAYPKASFDQGDGAGCRDVCHSHTRVCPPL</sequence>